<evidence type="ECO:0000313" key="1">
    <source>
        <dbReference type="EMBL" id="POZ86051.1"/>
    </source>
</evidence>
<gene>
    <name evidence="1" type="ORF">C3743_05915</name>
</gene>
<sequence length="212" mass="22864">MYHNYGGTGPWVTREPFIANFEVLISDEVVKDWPAVSLRAANFTGANNVAENTGGVYVSKDMTSGCKVIDPETPPPPDIGISMSAPDWNLGELPQGTQEKQMSNSADRLCFTYSGAAVGTKNFTIDAISQNGRDGTKFRLRNLADTTQIVPYDVKLEGAGTSLMLPNTGNVSLKFDGSGKTCFTPTFRTTVDKTLKPGDYSDVLTFTVVTKS</sequence>
<evidence type="ECO:0000313" key="2">
    <source>
        <dbReference type="Proteomes" id="UP000238655"/>
    </source>
</evidence>
<name>A0A2S5E3Y2_9BURK</name>
<evidence type="ECO:0008006" key="3">
    <source>
        <dbReference type="Google" id="ProtNLM"/>
    </source>
</evidence>
<organism evidence="1 2">
    <name type="scientific">Burkholderia contaminans</name>
    <dbReference type="NCBI Taxonomy" id="488447"/>
    <lineage>
        <taxon>Bacteria</taxon>
        <taxon>Pseudomonadati</taxon>
        <taxon>Pseudomonadota</taxon>
        <taxon>Betaproteobacteria</taxon>
        <taxon>Burkholderiales</taxon>
        <taxon>Burkholderiaceae</taxon>
        <taxon>Burkholderia</taxon>
        <taxon>Burkholderia cepacia complex</taxon>
    </lineage>
</organism>
<dbReference type="AlphaFoldDB" id="A0A2S5E3Y2"/>
<accession>A0A2S5E3Y2</accession>
<dbReference type="Proteomes" id="UP000238655">
    <property type="component" value="Chromosome 2"/>
</dbReference>
<dbReference type="EMBL" id="PQVP01000001">
    <property type="protein sequence ID" value="POZ86051.1"/>
    <property type="molecule type" value="Genomic_DNA"/>
</dbReference>
<reference evidence="1 2" key="1">
    <citation type="submission" date="2018-01" db="EMBL/GenBank/DDBJ databases">
        <title>Successful Treatment of Persistent Burkholderia cepacia Bacteremia with Ceftazidime-Avibactam.</title>
        <authorList>
            <person name="Tamma P."/>
            <person name="Fan Y."/>
            <person name="Bergman Y."/>
            <person name="Sick-Samuels A."/>
            <person name="Hsu A."/>
            <person name="Timp W."/>
            <person name="Simner P."/>
        </authorList>
    </citation>
    <scope>NUCLEOTIDE SEQUENCE [LARGE SCALE GENOMIC DNA]</scope>
    <source>
        <strain evidence="1 2">170816</strain>
    </source>
</reference>
<proteinExistence type="predicted"/>
<protein>
    <recommendedName>
        <fullName evidence="3">Fimbrial protein</fullName>
    </recommendedName>
</protein>
<comment type="caution">
    <text evidence="1">The sequence shown here is derived from an EMBL/GenBank/DDBJ whole genome shotgun (WGS) entry which is preliminary data.</text>
</comment>